<keyword evidence="4" id="KW-1185">Reference proteome</keyword>
<evidence type="ECO:0000313" key="3">
    <source>
        <dbReference type="EMBL" id="GEL47769.1"/>
    </source>
</evidence>
<protein>
    <submittedName>
        <fullName evidence="3">Uncharacterized protein</fullName>
    </submittedName>
</protein>
<gene>
    <name evidence="3" type="ORF">CHO01_28850</name>
</gene>
<dbReference type="Proteomes" id="UP000321723">
    <property type="component" value="Unassembled WGS sequence"/>
</dbReference>
<dbReference type="EMBL" id="BJVQ01000048">
    <property type="protein sequence ID" value="GEL47769.1"/>
    <property type="molecule type" value="Genomic_DNA"/>
</dbReference>
<keyword evidence="2" id="KW-1133">Transmembrane helix</keyword>
<keyword evidence="2" id="KW-0812">Transmembrane</keyword>
<evidence type="ECO:0000256" key="2">
    <source>
        <dbReference type="SAM" id="Phobius"/>
    </source>
</evidence>
<feature type="region of interest" description="Disordered" evidence="1">
    <location>
        <begin position="1"/>
        <end position="48"/>
    </location>
</feature>
<name>A0A511FEU1_9CELL</name>
<feature type="transmembrane region" description="Helical" evidence="2">
    <location>
        <begin position="58"/>
        <end position="78"/>
    </location>
</feature>
<accession>A0A511FEU1</accession>
<dbReference type="AlphaFoldDB" id="A0A511FEU1"/>
<evidence type="ECO:0000313" key="4">
    <source>
        <dbReference type="Proteomes" id="UP000321723"/>
    </source>
</evidence>
<proteinExistence type="predicted"/>
<evidence type="ECO:0000256" key="1">
    <source>
        <dbReference type="SAM" id="MobiDB-lite"/>
    </source>
</evidence>
<sequence length="356" mass="36982">MAPAPANSARHYRKGDMPSKSKRKGSAPDVWQDAAELPRAGLPDERARSRAHRRMTRYAMVSMVSLPLLIVLTALAVMSTLSRQETPPPAAESAPATQPLAMAAVENWLHEDPAPLPGASLLTWEDYEVLPLVVDTSTSQPDRTRREAHTLLVRSHAGTLLRVQVMIAVSEEGGQAVVGAPSLSATAGTDQDLTGTALWSGLQTDSPSPDVAKAIDTWVAAYTSGDPLALRQAVGDPDANHTYLPLSGLTGAKATTSVGAWLTEGDGDSAVRTGDMVVSLTMTLPWTGVVDDAGRLPQASFDLLVTDADTAAPRVVAWGGPGTGPTLSAYGNAVLGSVAEAPAAVATTAPDLTTEG</sequence>
<comment type="caution">
    <text evidence="3">The sequence shown here is derived from an EMBL/GenBank/DDBJ whole genome shotgun (WGS) entry which is preliminary data.</text>
</comment>
<organism evidence="3 4">
    <name type="scientific">Cellulomonas hominis</name>
    <dbReference type="NCBI Taxonomy" id="156981"/>
    <lineage>
        <taxon>Bacteria</taxon>
        <taxon>Bacillati</taxon>
        <taxon>Actinomycetota</taxon>
        <taxon>Actinomycetes</taxon>
        <taxon>Micrococcales</taxon>
        <taxon>Cellulomonadaceae</taxon>
        <taxon>Cellulomonas</taxon>
    </lineage>
</organism>
<reference evidence="3 4" key="1">
    <citation type="submission" date="2019-07" db="EMBL/GenBank/DDBJ databases">
        <title>Whole genome shotgun sequence of Cellulomonas hominis NBRC 16055.</title>
        <authorList>
            <person name="Hosoyama A."/>
            <person name="Uohara A."/>
            <person name="Ohji S."/>
            <person name="Ichikawa N."/>
        </authorList>
    </citation>
    <scope>NUCLEOTIDE SEQUENCE [LARGE SCALE GENOMIC DNA]</scope>
    <source>
        <strain evidence="3 4">NBRC 16055</strain>
    </source>
</reference>
<keyword evidence="2" id="KW-0472">Membrane</keyword>